<sequence>MPRIRWFRNARRCSRTTSRGACQPLGTEHGVVSWKLKNEPFHFTIRMVSLMCLLVVDGWCLQRVRRPANWALTLGGKILSHQPGCHMPSTAGDRSWVERNICLIAHEHRHQIPVPATGLA</sequence>
<comment type="caution">
    <text evidence="1">The sequence shown here is derived from an EMBL/GenBank/DDBJ whole genome shotgun (WGS) entry which is preliminary data.</text>
</comment>
<protein>
    <submittedName>
        <fullName evidence="1">Uncharacterized protein</fullName>
    </submittedName>
</protein>
<dbReference type="AlphaFoldDB" id="A0AAV4WER6"/>
<proteinExistence type="predicted"/>
<reference evidence="1 2" key="1">
    <citation type="submission" date="2021-06" db="EMBL/GenBank/DDBJ databases">
        <title>Caerostris extrusa draft genome.</title>
        <authorList>
            <person name="Kono N."/>
            <person name="Arakawa K."/>
        </authorList>
    </citation>
    <scope>NUCLEOTIDE SEQUENCE [LARGE SCALE GENOMIC DNA]</scope>
</reference>
<dbReference type="EMBL" id="BPLR01016110">
    <property type="protein sequence ID" value="GIY81351.1"/>
    <property type="molecule type" value="Genomic_DNA"/>
</dbReference>
<organism evidence="1 2">
    <name type="scientific">Caerostris extrusa</name>
    <name type="common">Bark spider</name>
    <name type="synonym">Caerostris bankana</name>
    <dbReference type="NCBI Taxonomy" id="172846"/>
    <lineage>
        <taxon>Eukaryota</taxon>
        <taxon>Metazoa</taxon>
        <taxon>Ecdysozoa</taxon>
        <taxon>Arthropoda</taxon>
        <taxon>Chelicerata</taxon>
        <taxon>Arachnida</taxon>
        <taxon>Araneae</taxon>
        <taxon>Araneomorphae</taxon>
        <taxon>Entelegynae</taxon>
        <taxon>Araneoidea</taxon>
        <taxon>Araneidae</taxon>
        <taxon>Caerostris</taxon>
    </lineage>
</organism>
<evidence type="ECO:0000313" key="2">
    <source>
        <dbReference type="Proteomes" id="UP001054945"/>
    </source>
</evidence>
<name>A0AAV4WER6_CAEEX</name>
<gene>
    <name evidence="1" type="ORF">CEXT_253581</name>
</gene>
<evidence type="ECO:0000313" key="1">
    <source>
        <dbReference type="EMBL" id="GIY81351.1"/>
    </source>
</evidence>
<keyword evidence="2" id="KW-1185">Reference proteome</keyword>
<accession>A0AAV4WER6</accession>
<dbReference type="Proteomes" id="UP001054945">
    <property type="component" value="Unassembled WGS sequence"/>
</dbReference>